<feature type="domain" description="GtrA/DPMS transmembrane" evidence="7">
    <location>
        <begin position="6"/>
        <end position="141"/>
    </location>
</feature>
<keyword evidence="9" id="KW-1185">Reference proteome</keyword>
<dbReference type="InterPro" id="IPR051401">
    <property type="entry name" value="GtrA_CellWall_Glycosyl"/>
</dbReference>
<dbReference type="EMBL" id="JFZT01000059">
    <property type="protein sequence ID" value="EZQ01898.1"/>
    <property type="molecule type" value="Genomic_DNA"/>
</dbReference>
<dbReference type="AlphaFoldDB" id="A0A031LLZ4"/>
<evidence type="ECO:0000256" key="3">
    <source>
        <dbReference type="ARBA" id="ARBA00022692"/>
    </source>
</evidence>
<sequence length="142" mass="16113">MRRLLKYAVVGGLGTITNEAVFLSSVRFMPIIFSLAIAIEVSIIFNFFMNDIWTFKDKRVGNIWTRLWKFHGSSFSGSIVHYSVVIAFLFFLFHFSNSSEVLLFLLSSYAGVKSLFLATVNFLGILSGFSVRYLTSIKLVWG</sequence>
<dbReference type="Proteomes" id="UP000024332">
    <property type="component" value="Unassembled WGS sequence"/>
</dbReference>
<evidence type="ECO:0000256" key="5">
    <source>
        <dbReference type="ARBA" id="ARBA00023136"/>
    </source>
</evidence>
<keyword evidence="3 6" id="KW-0812">Transmembrane</keyword>
<dbReference type="InterPro" id="IPR007267">
    <property type="entry name" value="GtrA_DPMS_TM"/>
</dbReference>
<dbReference type="GO" id="GO:0000271">
    <property type="term" value="P:polysaccharide biosynthetic process"/>
    <property type="evidence" value="ECO:0007669"/>
    <property type="project" value="InterPro"/>
</dbReference>
<feature type="transmembrane region" description="Helical" evidence="6">
    <location>
        <begin position="31"/>
        <end position="49"/>
    </location>
</feature>
<name>A0A031LLZ4_9CREN</name>
<dbReference type="RefSeq" id="WP_235185681.1">
    <property type="nucleotide sequence ID" value="NZ_JFZT01000059.1"/>
</dbReference>
<evidence type="ECO:0000256" key="4">
    <source>
        <dbReference type="ARBA" id="ARBA00022989"/>
    </source>
</evidence>
<evidence type="ECO:0000259" key="7">
    <source>
        <dbReference type="Pfam" id="PF04138"/>
    </source>
</evidence>
<proteinExistence type="inferred from homology"/>
<reference evidence="8 9" key="1">
    <citation type="submission" date="2014-03" db="EMBL/GenBank/DDBJ databases">
        <title>Draft genome sequence of the novel thermoacidophilic archaea Acidianus copahuensis ALE1 strain, isolated from Copahue volcanic area in Neuquen Argentina.</title>
        <authorList>
            <person name="Urbieta M.S."/>
            <person name="Rascovan N."/>
            <person name="Castro C."/>
            <person name="Revale S."/>
            <person name="Giaveno M.A."/>
            <person name="Vazquez M.P."/>
            <person name="Donati E.R."/>
        </authorList>
    </citation>
    <scope>NUCLEOTIDE SEQUENCE [LARGE SCALE GENOMIC DNA]</scope>
    <source>
        <strain evidence="8 9">ALE1</strain>
    </source>
</reference>
<feature type="transmembrane region" description="Helical" evidence="6">
    <location>
        <begin position="70"/>
        <end position="95"/>
    </location>
</feature>
<comment type="subcellular location">
    <subcellularLocation>
        <location evidence="1">Membrane</location>
        <topology evidence="1">Multi-pass membrane protein</topology>
    </subcellularLocation>
</comment>
<dbReference type="PANTHER" id="PTHR38459">
    <property type="entry name" value="PROPHAGE BACTOPRENOL-LINKED GLUCOSE TRANSLOCASE HOMOLOG"/>
    <property type="match status" value="1"/>
</dbReference>
<keyword evidence="4 6" id="KW-1133">Transmembrane helix</keyword>
<feature type="transmembrane region" description="Helical" evidence="6">
    <location>
        <begin position="7"/>
        <end position="25"/>
    </location>
</feature>
<organism evidence="8 9">
    <name type="scientific">Candidatus Acidianus copahuensis</name>
    <dbReference type="NCBI Taxonomy" id="1160895"/>
    <lineage>
        <taxon>Archaea</taxon>
        <taxon>Thermoproteota</taxon>
        <taxon>Thermoprotei</taxon>
        <taxon>Sulfolobales</taxon>
        <taxon>Sulfolobaceae</taxon>
        <taxon>Acidianus</taxon>
    </lineage>
</organism>
<comment type="similarity">
    <text evidence="2">Belongs to the GtrA family.</text>
</comment>
<dbReference type="PANTHER" id="PTHR38459:SF1">
    <property type="entry name" value="PROPHAGE BACTOPRENOL-LINKED GLUCOSE TRANSLOCASE HOMOLOG"/>
    <property type="match status" value="1"/>
</dbReference>
<protein>
    <submittedName>
        <fullName evidence="8">Sugar translocase</fullName>
    </submittedName>
</protein>
<accession>A0A031LLZ4</accession>
<gene>
    <name evidence="8" type="ORF">CM19_11755</name>
</gene>
<evidence type="ECO:0000256" key="6">
    <source>
        <dbReference type="SAM" id="Phobius"/>
    </source>
</evidence>
<feature type="transmembrane region" description="Helical" evidence="6">
    <location>
        <begin position="115"/>
        <end position="134"/>
    </location>
</feature>
<dbReference type="STRING" id="1160895.CM19_11755"/>
<comment type="caution">
    <text evidence="8">The sequence shown here is derived from an EMBL/GenBank/DDBJ whole genome shotgun (WGS) entry which is preliminary data.</text>
</comment>
<evidence type="ECO:0000313" key="9">
    <source>
        <dbReference type="Proteomes" id="UP000024332"/>
    </source>
</evidence>
<keyword evidence="5 6" id="KW-0472">Membrane</keyword>
<evidence type="ECO:0000256" key="1">
    <source>
        <dbReference type="ARBA" id="ARBA00004141"/>
    </source>
</evidence>
<evidence type="ECO:0000256" key="2">
    <source>
        <dbReference type="ARBA" id="ARBA00009399"/>
    </source>
</evidence>
<dbReference type="Pfam" id="PF04138">
    <property type="entry name" value="GtrA_DPMS_TM"/>
    <property type="match status" value="1"/>
</dbReference>
<dbReference type="GO" id="GO:0005886">
    <property type="term" value="C:plasma membrane"/>
    <property type="evidence" value="ECO:0007669"/>
    <property type="project" value="TreeGrafter"/>
</dbReference>
<evidence type="ECO:0000313" key="8">
    <source>
        <dbReference type="EMBL" id="EZQ01898.1"/>
    </source>
</evidence>